<evidence type="ECO:0000259" key="4">
    <source>
        <dbReference type="PROSITE" id="PS51755"/>
    </source>
</evidence>
<dbReference type="GO" id="GO:0043531">
    <property type="term" value="F:ADP binding"/>
    <property type="evidence" value="ECO:0007669"/>
    <property type="project" value="InterPro"/>
</dbReference>
<dbReference type="GO" id="GO:0003677">
    <property type="term" value="F:DNA binding"/>
    <property type="evidence" value="ECO:0007669"/>
    <property type="project" value="UniProtKB-UniRule"/>
</dbReference>
<dbReference type="PROSITE" id="PS51755">
    <property type="entry name" value="OMPR_PHOB"/>
    <property type="match status" value="1"/>
</dbReference>
<keyword evidence="6" id="KW-1185">Reference proteome</keyword>
<dbReference type="Pfam" id="PF00486">
    <property type="entry name" value="Trans_reg_C"/>
    <property type="match status" value="1"/>
</dbReference>
<accession>A0A366E0U0</accession>
<dbReference type="Gene3D" id="1.25.40.10">
    <property type="entry name" value="Tetratricopeptide repeat domain"/>
    <property type="match status" value="2"/>
</dbReference>
<dbReference type="InterPro" id="IPR036388">
    <property type="entry name" value="WH-like_DNA-bd_sf"/>
</dbReference>
<dbReference type="Pfam" id="PF25872">
    <property type="entry name" value="HTH_77"/>
    <property type="match status" value="1"/>
</dbReference>
<dbReference type="Proteomes" id="UP000252586">
    <property type="component" value="Unassembled WGS sequence"/>
</dbReference>
<sequence length="1056" mass="112365">MITPGYAGRIVTGMRFGVLGALAVWTEEGAPVAIPPGQVRTVLAVLLVHRGRPVSTDRLIDVLWPRRAPRDAASALQVKVSQLRAALAAAEPDARALVASGSTSYRLEVAADAVDAGRFEEALAHAGPDARSRAEALTAALRLWRGPAFADVADAEFAAVEIARLEELRLSAVETRAEALLELAEDSDLVGELAPLVAEHPLRERLRAAHLRALYRSGRQSEALAGFTELRERLRTELGVDPGPEVAAVHRAILAQDPLLAPSPASTPTNLPGELTELIGRAEAAHDVRGMLGEYRMVTLVGPGGVGKTRLSIEVARSLRPDHPDGVWFVELAGLDASAAARTTVVDTVHAALGIRNDIRSAADPFDQLVTALDGKRVLLVLDNCEHLVAVVAEVAERLMRSAAGLRVLATSREPLGVDGEAVYPVPALELPYAPADIGVEALPKFSAVRLFAARAAAASPGFAIDAGNAAAVAVICRRLDGIPLALELAAARVRALGVRELAARMDDRFELLVTGRRGGPGRQQTLRAVIDWSWEQLSEPEQAVLRRLSVHGDGFGLAAAESVCASADLPGARVPDLLARLVDRSLVAMKDTDAGPRYRLLESVALYCAQRLTEAGEADAVRGARNEYYAALAERARAWLRGADQRRWLAVLDTEYANLRSAVEDSVRRGDVEVALRLVDALGWYWFLRGRIREGVRLLDAALGAARGAAPALRARANGWWSALTLLSAGASDRSELVDAAVAGFDGVDDPAGLAFTEWLLGEVLLGGGDHSVGEALAQRAVAGFRAAEDEWGLAAALSSAGHHALLRGDLTAMHRDATESARLFTVLGDRWGQLRAAELLGRRAEIVGDYTEAVRLRRDGLRRAEELCLWPQVADMMSGLGRLALLAGDLPRARLLHERALALSVGQGHELGRVFAEVGLGIGARREGRLDDAEQHTRASLDWNRAVGYAPGVAHSLAELGFIAELRGDPERARALHDEGLTVARCTGDPRAVALAQEGLAGAAALAGNFDEARRLLAAATEARAAAGAPLPDQERFDVDRIATAISADAHERS</sequence>
<dbReference type="InterPro" id="IPR016032">
    <property type="entry name" value="Sig_transdc_resp-reg_C-effctor"/>
</dbReference>
<protein>
    <submittedName>
        <fullName evidence="5">Putative ATPase</fullName>
    </submittedName>
</protein>
<dbReference type="InterPro" id="IPR002182">
    <property type="entry name" value="NB-ARC"/>
</dbReference>
<dbReference type="STRING" id="1210090.GCA_001613185_04286"/>
<comment type="caution">
    <text evidence="5">The sequence shown here is derived from an EMBL/GenBank/DDBJ whole genome shotgun (WGS) entry which is preliminary data.</text>
</comment>
<dbReference type="GO" id="GO:0006355">
    <property type="term" value="P:regulation of DNA-templated transcription"/>
    <property type="evidence" value="ECO:0007669"/>
    <property type="project" value="InterPro"/>
</dbReference>
<dbReference type="InterPro" id="IPR001867">
    <property type="entry name" value="OmpR/PhoB-type_DNA-bd"/>
</dbReference>
<dbReference type="Pfam" id="PF03704">
    <property type="entry name" value="BTAD"/>
    <property type="match status" value="1"/>
</dbReference>
<dbReference type="PANTHER" id="PTHR47691">
    <property type="entry name" value="REGULATOR-RELATED"/>
    <property type="match status" value="1"/>
</dbReference>
<evidence type="ECO:0000313" key="5">
    <source>
        <dbReference type="EMBL" id="RBO95991.1"/>
    </source>
</evidence>
<dbReference type="Gene3D" id="3.40.50.300">
    <property type="entry name" value="P-loop containing nucleotide triphosphate hydrolases"/>
    <property type="match status" value="1"/>
</dbReference>
<comment type="similarity">
    <text evidence="1">Belongs to the AfsR/DnrI/RedD regulatory family.</text>
</comment>
<dbReference type="SMART" id="SM01043">
    <property type="entry name" value="BTAD"/>
    <property type="match status" value="1"/>
</dbReference>
<dbReference type="CDD" id="cd15831">
    <property type="entry name" value="BTAD"/>
    <property type="match status" value="1"/>
</dbReference>
<feature type="domain" description="OmpR/PhoB-type" evidence="4">
    <location>
        <begin position="6"/>
        <end position="109"/>
    </location>
</feature>
<organism evidence="5 6">
    <name type="scientific">Nocardia puris</name>
    <dbReference type="NCBI Taxonomy" id="208602"/>
    <lineage>
        <taxon>Bacteria</taxon>
        <taxon>Bacillati</taxon>
        <taxon>Actinomycetota</taxon>
        <taxon>Actinomycetes</taxon>
        <taxon>Mycobacteriales</taxon>
        <taxon>Nocardiaceae</taxon>
        <taxon>Nocardia</taxon>
    </lineage>
</organism>
<dbReference type="GO" id="GO:0000160">
    <property type="term" value="P:phosphorelay signal transduction system"/>
    <property type="evidence" value="ECO:0007669"/>
    <property type="project" value="InterPro"/>
</dbReference>
<evidence type="ECO:0000256" key="3">
    <source>
        <dbReference type="PROSITE-ProRule" id="PRU01091"/>
    </source>
</evidence>
<feature type="DNA-binding region" description="OmpR/PhoB-type" evidence="3">
    <location>
        <begin position="6"/>
        <end position="109"/>
    </location>
</feature>
<evidence type="ECO:0000313" key="6">
    <source>
        <dbReference type="Proteomes" id="UP000252586"/>
    </source>
</evidence>
<proteinExistence type="inferred from homology"/>
<gene>
    <name evidence="5" type="ORF">DFR74_1011</name>
</gene>
<dbReference type="SUPFAM" id="SSF46894">
    <property type="entry name" value="C-terminal effector domain of the bipartite response regulators"/>
    <property type="match status" value="1"/>
</dbReference>
<dbReference type="SMART" id="SM00862">
    <property type="entry name" value="Trans_reg_C"/>
    <property type="match status" value="1"/>
</dbReference>
<dbReference type="SUPFAM" id="SSF52540">
    <property type="entry name" value="P-loop containing nucleoside triphosphate hydrolases"/>
    <property type="match status" value="1"/>
</dbReference>
<dbReference type="Gene3D" id="1.10.10.10">
    <property type="entry name" value="Winged helix-like DNA-binding domain superfamily/Winged helix DNA-binding domain"/>
    <property type="match status" value="1"/>
</dbReference>
<keyword evidence="2 3" id="KW-0238">DNA-binding</keyword>
<dbReference type="SUPFAM" id="SSF48452">
    <property type="entry name" value="TPR-like"/>
    <property type="match status" value="3"/>
</dbReference>
<dbReference type="AlphaFoldDB" id="A0A366E0U0"/>
<dbReference type="InterPro" id="IPR011990">
    <property type="entry name" value="TPR-like_helical_dom_sf"/>
</dbReference>
<dbReference type="PRINTS" id="PR00364">
    <property type="entry name" value="DISEASERSIST"/>
</dbReference>
<evidence type="ECO:0000256" key="1">
    <source>
        <dbReference type="ARBA" id="ARBA00005820"/>
    </source>
</evidence>
<reference evidence="5 6" key="1">
    <citation type="submission" date="2018-06" db="EMBL/GenBank/DDBJ databases">
        <title>Genomic Encyclopedia of Type Strains, Phase IV (KMG-IV): sequencing the most valuable type-strain genomes for metagenomic binning, comparative biology and taxonomic classification.</title>
        <authorList>
            <person name="Goeker M."/>
        </authorList>
    </citation>
    <scope>NUCLEOTIDE SEQUENCE [LARGE SCALE GENOMIC DNA]</scope>
    <source>
        <strain evidence="5 6">DSM 44599</strain>
    </source>
</reference>
<dbReference type="Pfam" id="PF00931">
    <property type="entry name" value="NB-ARC"/>
    <property type="match status" value="1"/>
</dbReference>
<name>A0A366E0U0_9NOCA</name>
<dbReference type="InterPro" id="IPR058852">
    <property type="entry name" value="HTH_77"/>
</dbReference>
<evidence type="ECO:0000256" key="2">
    <source>
        <dbReference type="ARBA" id="ARBA00023125"/>
    </source>
</evidence>
<dbReference type="InterPro" id="IPR005158">
    <property type="entry name" value="BTAD"/>
</dbReference>
<dbReference type="EMBL" id="QNRE01000001">
    <property type="protein sequence ID" value="RBO95991.1"/>
    <property type="molecule type" value="Genomic_DNA"/>
</dbReference>
<dbReference type="InterPro" id="IPR027417">
    <property type="entry name" value="P-loop_NTPase"/>
</dbReference>
<dbReference type="PANTHER" id="PTHR47691:SF3">
    <property type="entry name" value="HTH-TYPE TRANSCRIPTIONAL REGULATOR RV0890C-RELATED"/>
    <property type="match status" value="1"/>
</dbReference>